<protein>
    <submittedName>
        <fullName evidence="1">MFS general substrate transporter</fullName>
    </submittedName>
</protein>
<dbReference type="Proteomes" id="UP000245626">
    <property type="component" value="Unassembled WGS sequence"/>
</dbReference>
<proteinExistence type="predicted"/>
<dbReference type="EMBL" id="KZ820630">
    <property type="protein sequence ID" value="PWN46922.1"/>
    <property type="molecule type" value="Genomic_DNA"/>
</dbReference>
<name>A0ACD0NM65_9BASI</name>
<evidence type="ECO:0000313" key="2">
    <source>
        <dbReference type="Proteomes" id="UP000245626"/>
    </source>
</evidence>
<evidence type="ECO:0000313" key="1">
    <source>
        <dbReference type="EMBL" id="PWN46922.1"/>
    </source>
</evidence>
<accession>A0ACD0NM65</accession>
<sequence>MVRFHHLRRLRSRGWATWKKVGCRRKTRVWPKGGPSRDQEQTEGTEGQTEAPLSKVLPIMSSCFLAVFLVSLDRTIVATAIPTITDRFHSIGDIGYYGSSYMVANSILQLVYGRLYEMNPVKAVYSISMIVFAVGSAICGAAPSSAALIVGRAIAGAGSAGILSGTIQIMLHLVPLHKRPLWTGAFGATFGVSSILGPVLGGAFTQKVSWRWCFYINLPFTAVALIVVAVLLKSPPTGSADRPGWKAQLVRIDPVGTILVAASIICLILGLQYGSGVGSWSSARVVGLLVGFGVALVAFASAQVCLGDRALIPPRIFAQRSVFAGFWYSFLLSASMTLVIYFLPIWFQAIKEADAAKSGYMLIPCVLSLVVGSLLGGSLTQRLGYYVQNLFLTPMIASIGIGLITTFTTHTVHANWIGYQVVYGLGLGIGMQVPSLAAQTVLERGDVPIGVALMFFSQQIGGSVGISIGQNVFSRRLFEKLATIPGVIDVGRLTSAGATEVRTLVPPGSLDEVVTFYNQALGRVWWSALGLTLAMLLPLPLFQFESIRKDLGGEKRGEEEKGVAA</sequence>
<organism evidence="1 2">
    <name type="scientific">Violaceomyces palustris</name>
    <dbReference type="NCBI Taxonomy" id="1673888"/>
    <lineage>
        <taxon>Eukaryota</taxon>
        <taxon>Fungi</taxon>
        <taxon>Dikarya</taxon>
        <taxon>Basidiomycota</taxon>
        <taxon>Ustilaginomycotina</taxon>
        <taxon>Ustilaginomycetes</taxon>
        <taxon>Violaceomycetales</taxon>
        <taxon>Violaceomycetaceae</taxon>
        <taxon>Violaceomyces</taxon>
    </lineage>
</organism>
<reference evidence="1 2" key="1">
    <citation type="journal article" date="2018" name="Mol. Biol. Evol.">
        <title>Broad Genomic Sampling Reveals a Smut Pathogenic Ancestry of the Fungal Clade Ustilaginomycotina.</title>
        <authorList>
            <person name="Kijpornyongpan T."/>
            <person name="Mondo S.J."/>
            <person name="Barry K."/>
            <person name="Sandor L."/>
            <person name="Lee J."/>
            <person name="Lipzen A."/>
            <person name="Pangilinan J."/>
            <person name="LaButti K."/>
            <person name="Hainaut M."/>
            <person name="Henrissat B."/>
            <person name="Grigoriev I.V."/>
            <person name="Spatafora J.W."/>
            <person name="Aime M.C."/>
        </authorList>
    </citation>
    <scope>NUCLEOTIDE SEQUENCE [LARGE SCALE GENOMIC DNA]</scope>
    <source>
        <strain evidence="1 2">SA 807</strain>
    </source>
</reference>
<keyword evidence="2" id="KW-1185">Reference proteome</keyword>
<gene>
    <name evidence="1" type="ORF">IE53DRAFT_376294</name>
</gene>